<proteinExistence type="predicted"/>
<feature type="coiled-coil region" evidence="1">
    <location>
        <begin position="83"/>
        <end position="110"/>
    </location>
</feature>
<evidence type="ECO:0000313" key="3">
    <source>
        <dbReference type="Proteomes" id="UP001295684"/>
    </source>
</evidence>
<gene>
    <name evidence="2" type="ORF">ECRASSUSDP1_LOCUS12016</name>
</gene>
<keyword evidence="3" id="KW-1185">Reference proteome</keyword>
<accession>A0AAD1UNL8</accession>
<organism evidence="2 3">
    <name type="scientific">Euplotes crassus</name>
    <dbReference type="NCBI Taxonomy" id="5936"/>
    <lineage>
        <taxon>Eukaryota</taxon>
        <taxon>Sar</taxon>
        <taxon>Alveolata</taxon>
        <taxon>Ciliophora</taxon>
        <taxon>Intramacronucleata</taxon>
        <taxon>Spirotrichea</taxon>
        <taxon>Hypotrichia</taxon>
        <taxon>Euplotida</taxon>
        <taxon>Euplotidae</taxon>
        <taxon>Moneuplotes</taxon>
    </lineage>
</organism>
<reference evidence="2" key="1">
    <citation type="submission" date="2023-07" db="EMBL/GenBank/DDBJ databases">
        <authorList>
            <consortium name="AG Swart"/>
            <person name="Singh M."/>
            <person name="Singh A."/>
            <person name="Seah K."/>
            <person name="Emmerich C."/>
        </authorList>
    </citation>
    <scope>NUCLEOTIDE SEQUENCE</scope>
    <source>
        <strain evidence="2">DP1</strain>
    </source>
</reference>
<dbReference type="EMBL" id="CAMPGE010011898">
    <property type="protein sequence ID" value="CAI2370698.1"/>
    <property type="molecule type" value="Genomic_DNA"/>
</dbReference>
<keyword evidence="1" id="KW-0175">Coiled coil</keyword>
<evidence type="ECO:0000313" key="2">
    <source>
        <dbReference type="EMBL" id="CAI2370698.1"/>
    </source>
</evidence>
<comment type="caution">
    <text evidence="2">The sequence shown here is derived from an EMBL/GenBank/DDBJ whole genome shotgun (WGS) entry which is preliminary data.</text>
</comment>
<name>A0AAD1UNL8_EUPCR</name>
<dbReference type="AlphaFoldDB" id="A0AAD1UNL8"/>
<sequence>MGSKYCTCLTGSNVTAYERVERKNKIAKQLISRNDSTVKTPFRSFSNIVNHKVSTKNDRHFHPFPNNVELTDLINDKKLKIRAEERRSIIQEMEALLEKSKENIEKYTKLWQEAEPDSKSPPKLLIEIISGHDIDFTKAKKVPFVEVIQNDRGLMQSFYGSCEGSGKFSQAPQDISLNSSVVQPGRDTVTSQNSLVLSTQIPIAPNLEGVFEWHRFYTLIYDADCVEKERSITVNLFRTKKDKNKCDQIGKSKTFFLNHMKDQECKQMALEYKDGYDETCNGVINLRFQYVHSEVTLYKQLAEKYQEQSDLIEKFIQSLASVKIENRETTPETNGLEDSSRSQRAGFYSYVDDDSALGGSPANSFDKQHLMDSPNHNVEYSYDMTSNHLFNQKEEYEERKSQDFALSLQPGW</sequence>
<protein>
    <submittedName>
        <fullName evidence="2">Uncharacterized protein</fullName>
    </submittedName>
</protein>
<dbReference type="Proteomes" id="UP001295684">
    <property type="component" value="Unassembled WGS sequence"/>
</dbReference>
<evidence type="ECO:0000256" key="1">
    <source>
        <dbReference type="SAM" id="Coils"/>
    </source>
</evidence>